<dbReference type="CDD" id="cd07012">
    <property type="entry name" value="PBP2_Bug_TTT"/>
    <property type="match status" value="1"/>
</dbReference>
<comment type="similarity">
    <text evidence="1">Belongs to the UPF0065 (bug) family.</text>
</comment>
<dbReference type="PIRSF" id="PIRSF017082">
    <property type="entry name" value="YflP"/>
    <property type="match status" value="1"/>
</dbReference>
<accession>A0ABS4ATB8</accession>
<dbReference type="EMBL" id="JAGIYZ010000010">
    <property type="protein sequence ID" value="MBP0464620.1"/>
    <property type="molecule type" value="Genomic_DNA"/>
</dbReference>
<dbReference type="PANTHER" id="PTHR42928:SF5">
    <property type="entry name" value="BLR1237 PROTEIN"/>
    <property type="match status" value="1"/>
</dbReference>
<evidence type="ECO:0000313" key="3">
    <source>
        <dbReference type="EMBL" id="MBP0464620.1"/>
    </source>
</evidence>
<dbReference type="Proteomes" id="UP000680815">
    <property type="component" value="Unassembled WGS sequence"/>
</dbReference>
<dbReference type="Gene3D" id="3.40.190.10">
    <property type="entry name" value="Periplasmic binding protein-like II"/>
    <property type="match status" value="1"/>
</dbReference>
<dbReference type="RefSeq" id="WP_209352015.1">
    <property type="nucleotide sequence ID" value="NZ_JAGIYZ010000010.1"/>
</dbReference>
<gene>
    <name evidence="3" type="ORF">J5Y09_11940</name>
</gene>
<dbReference type="InterPro" id="IPR042100">
    <property type="entry name" value="Bug_dom1"/>
</dbReference>
<protein>
    <submittedName>
        <fullName evidence="3">Tripartite tricarboxylate transporter substrate binding protein</fullName>
    </submittedName>
</protein>
<dbReference type="InterPro" id="IPR005064">
    <property type="entry name" value="BUG"/>
</dbReference>
<dbReference type="Pfam" id="PF03401">
    <property type="entry name" value="TctC"/>
    <property type="match status" value="1"/>
</dbReference>
<evidence type="ECO:0000256" key="1">
    <source>
        <dbReference type="ARBA" id="ARBA00006987"/>
    </source>
</evidence>
<keyword evidence="4" id="KW-1185">Reference proteome</keyword>
<dbReference type="PANTHER" id="PTHR42928">
    <property type="entry name" value="TRICARBOXYLATE-BINDING PROTEIN"/>
    <property type="match status" value="1"/>
</dbReference>
<reference evidence="3 4" key="1">
    <citation type="submission" date="2021-03" db="EMBL/GenBank/DDBJ databases">
        <authorList>
            <person name="So Y."/>
        </authorList>
    </citation>
    <scope>NUCLEOTIDE SEQUENCE [LARGE SCALE GENOMIC DNA]</scope>
    <source>
        <strain evidence="3 4">PWR1</strain>
    </source>
</reference>
<name>A0ABS4ATB8_9PROT</name>
<dbReference type="Gene3D" id="3.40.190.150">
    <property type="entry name" value="Bordetella uptake gene, domain 1"/>
    <property type="match status" value="1"/>
</dbReference>
<organism evidence="3 4">
    <name type="scientific">Roseomonas nitratireducens</name>
    <dbReference type="NCBI Taxonomy" id="2820810"/>
    <lineage>
        <taxon>Bacteria</taxon>
        <taxon>Pseudomonadati</taxon>
        <taxon>Pseudomonadota</taxon>
        <taxon>Alphaproteobacteria</taxon>
        <taxon>Acetobacterales</taxon>
        <taxon>Roseomonadaceae</taxon>
        <taxon>Roseomonas</taxon>
    </lineage>
</organism>
<proteinExistence type="inferred from homology"/>
<feature type="chain" id="PRO_5046503221" evidence="2">
    <location>
        <begin position="23"/>
        <end position="311"/>
    </location>
</feature>
<evidence type="ECO:0000313" key="4">
    <source>
        <dbReference type="Proteomes" id="UP000680815"/>
    </source>
</evidence>
<comment type="caution">
    <text evidence="3">The sequence shown here is derived from an EMBL/GenBank/DDBJ whole genome shotgun (WGS) entry which is preliminary data.</text>
</comment>
<evidence type="ECO:0000256" key="2">
    <source>
        <dbReference type="SAM" id="SignalP"/>
    </source>
</evidence>
<feature type="signal peptide" evidence="2">
    <location>
        <begin position="1"/>
        <end position="22"/>
    </location>
</feature>
<keyword evidence="2" id="KW-0732">Signal</keyword>
<sequence>MIRGMLAAAAALLLTSAPPARAQVQMIVNFAAGGPSDIVARLMQSEMAASLGQAVVVRNAVGAAGTIGTAEAARARPDGQTLLMTPVGPVAIQPHFRRGLTYTLDSFAPVCQVADSPVVMMTPKTSGLRTVADVVARARAQGQGFPFASTGAGSIPHISMIALMRLATIEMNHIPYGGSGQVMLAFQQGQVQLFTDQTLLIRQYDLHPIAFLTERRNPDFPEVPTMREQGFDLVYSIWSGLYAPAGTPEPVLQRLEAACERTMRNAEVVAGMTRVAQPILYRNRAEFAAFSRAESEKFRSLIESAGLRAAD</sequence>
<dbReference type="SUPFAM" id="SSF53850">
    <property type="entry name" value="Periplasmic binding protein-like II"/>
    <property type="match status" value="1"/>
</dbReference>